<evidence type="ECO:0000256" key="4">
    <source>
        <dbReference type="ARBA" id="ARBA00022525"/>
    </source>
</evidence>
<reference evidence="9" key="2">
    <citation type="submission" date="2021-12" db="EMBL/GenBank/DDBJ databases">
        <title>Resequencing data analysis of finger millet.</title>
        <authorList>
            <person name="Hatakeyama M."/>
            <person name="Aluri S."/>
            <person name="Balachadran M.T."/>
            <person name="Sivarajan S.R."/>
            <person name="Poveda L."/>
            <person name="Shimizu-Inatsugi R."/>
            <person name="Schlapbach R."/>
            <person name="Sreeman S.M."/>
            <person name="Shimizu K.K."/>
        </authorList>
    </citation>
    <scope>NUCLEOTIDE SEQUENCE</scope>
</reference>
<evidence type="ECO:0000256" key="3">
    <source>
        <dbReference type="ARBA" id="ARBA00022512"/>
    </source>
</evidence>
<dbReference type="Proteomes" id="UP001054889">
    <property type="component" value="Unassembled WGS sequence"/>
</dbReference>
<accession>A0AAV5CRY5</accession>
<dbReference type="SUPFAM" id="SSF51126">
    <property type="entry name" value="Pectin lyase-like"/>
    <property type="match status" value="1"/>
</dbReference>
<keyword evidence="10" id="KW-1185">Reference proteome</keyword>
<organism evidence="9 10">
    <name type="scientific">Eleusine coracana subsp. coracana</name>
    <dbReference type="NCBI Taxonomy" id="191504"/>
    <lineage>
        <taxon>Eukaryota</taxon>
        <taxon>Viridiplantae</taxon>
        <taxon>Streptophyta</taxon>
        <taxon>Embryophyta</taxon>
        <taxon>Tracheophyta</taxon>
        <taxon>Spermatophyta</taxon>
        <taxon>Magnoliopsida</taxon>
        <taxon>Liliopsida</taxon>
        <taxon>Poales</taxon>
        <taxon>Poaceae</taxon>
        <taxon>PACMAD clade</taxon>
        <taxon>Chloridoideae</taxon>
        <taxon>Cynodonteae</taxon>
        <taxon>Eleusininae</taxon>
        <taxon>Eleusine</taxon>
    </lineage>
</organism>
<dbReference type="InterPro" id="IPR011050">
    <property type="entry name" value="Pectin_lyase_fold/virulence"/>
</dbReference>
<evidence type="ECO:0000256" key="1">
    <source>
        <dbReference type="ARBA" id="ARBA00004191"/>
    </source>
</evidence>
<evidence type="ECO:0000256" key="2">
    <source>
        <dbReference type="ARBA" id="ARBA00008834"/>
    </source>
</evidence>
<comment type="caution">
    <text evidence="9">The sequence shown here is derived from an EMBL/GenBank/DDBJ whole genome shotgun (WGS) entry which is preliminary data.</text>
</comment>
<dbReference type="Gene3D" id="2.160.20.10">
    <property type="entry name" value="Single-stranded right-handed beta-helix, Pectin lyase-like"/>
    <property type="match status" value="1"/>
</dbReference>
<dbReference type="PANTHER" id="PTHR31375">
    <property type="match status" value="1"/>
</dbReference>
<dbReference type="GO" id="GO:0005975">
    <property type="term" value="P:carbohydrate metabolic process"/>
    <property type="evidence" value="ECO:0007669"/>
    <property type="project" value="InterPro"/>
</dbReference>
<evidence type="ECO:0000256" key="7">
    <source>
        <dbReference type="ARBA" id="ARBA00023316"/>
    </source>
</evidence>
<reference evidence="9" key="1">
    <citation type="journal article" date="2018" name="DNA Res.">
        <title>Multiple hybrid de novo genome assembly of finger millet, an orphan allotetraploid crop.</title>
        <authorList>
            <person name="Hatakeyama M."/>
            <person name="Aluri S."/>
            <person name="Balachadran M.T."/>
            <person name="Sivarajan S.R."/>
            <person name="Patrignani A."/>
            <person name="Gruter S."/>
            <person name="Poveda L."/>
            <person name="Shimizu-Inatsugi R."/>
            <person name="Baeten J."/>
            <person name="Francoijs K.J."/>
            <person name="Nataraja K.N."/>
            <person name="Reddy Y.A.N."/>
            <person name="Phadnis S."/>
            <person name="Ravikumar R.L."/>
            <person name="Schlapbach R."/>
            <person name="Sreeman S.M."/>
            <person name="Shimizu K.K."/>
        </authorList>
    </citation>
    <scope>NUCLEOTIDE SEQUENCE</scope>
</reference>
<dbReference type="InterPro" id="IPR012334">
    <property type="entry name" value="Pectin_lyas_fold"/>
</dbReference>
<sequence length="130" mass="14061">MKACTSMQPAVLTVQSGKKYLVKDAPTRRPSRSSSTYGTLVAPKDTSAAWSKQQSPPRWIRFDNVERLITVTGKGAMDGNGGAWWKSSCRTNRKHPCTVAPTALSLSSCDHLMAENIKILINSPADPSVG</sequence>
<evidence type="ECO:0000256" key="6">
    <source>
        <dbReference type="ARBA" id="ARBA00023295"/>
    </source>
</evidence>
<keyword evidence="4" id="KW-0964">Secreted</keyword>
<gene>
    <name evidence="9" type="primary">ga17970</name>
    <name evidence="9" type="ORF">PR202_ga17970</name>
</gene>
<name>A0AAV5CRY5_ELECO</name>
<evidence type="ECO:0000256" key="5">
    <source>
        <dbReference type="ARBA" id="ARBA00022801"/>
    </source>
</evidence>
<dbReference type="GO" id="GO:0071555">
    <property type="term" value="P:cell wall organization"/>
    <property type="evidence" value="ECO:0007669"/>
    <property type="project" value="UniProtKB-KW"/>
</dbReference>
<keyword evidence="3" id="KW-0134">Cell wall</keyword>
<evidence type="ECO:0000256" key="8">
    <source>
        <dbReference type="RuleBase" id="RU361169"/>
    </source>
</evidence>
<keyword evidence="5 8" id="KW-0378">Hydrolase</keyword>
<protein>
    <submittedName>
        <fullName evidence="9">Uncharacterized protein</fullName>
    </submittedName>
</protein>
<dbReference type="EMBL" id="BQKI01000008">
    <property type="protein sequence ID" value="GJN00765.1"/>
    <property type="molecule type" value="Genomic_DNA"/>
</dbReference>
<evidence type="ECO:0000313" key="9">
    <source>
        <dbReference type="EMBL" id="GJN00765.1"/>
    </source>
</evidence>
<dbReference type="GO" id="GO:0004650">
    <property type="term" value="F:polygalacturonase activity"/>
    <property type="evidence" value="ECO:0007669"/>
    <property type="project" value="InterPro"/>
</dbReference>
<dbReference type="InterPro" id="IPR000743">
    <property type="entry name" value="Glyco_hydro_28"/>
</dbReference>
<comment type="subcellular location">
    <subcellularLocation>
        <location evidence="1">Secreted</location>
        <location evidence="1">Cell wall</location>
    </subcellularLocation>
</comment>
<proteinExistence type="inferred from homology"/>
<dbReference type="AlphaFoldDB" id="A0AAV5CRY5"/>
<dbReference type="Pfam" id="PF00295">
    <property type="entry name" value="Glyco_hydro_28"/>
    <property type="match status" value="1"/>
</dbReference>
<comment type="similarity">
    <text evidence="2 8">Belongs to the glycosyl hydrolase 28 family.</text>
</comment>
<keyword evidence="6 8" id="KW-0326">Glycosidase</keyword>
<keyword evidence="7" id="KW-0961">Cell wall biogenesis/degradation</keyword>
<evidence type="ECO:0000313" key="10">
    <source>
        <dbReference type="Proteomes" id="UP001054889"/>
    </source>
</evidence>